<reference evidence="1 2" key="1">
    <citation type="submission" date="2017-11" db="EMBL/GenBank/DDBJ databases">
        <title>The genome of Rhizophagus clarus HR1 reveals common genetic basis of auxotrophy among arbuscular mycorrhizal fungi.</title>
        <authorList>
            <person name="Kobayashi Y."/>
        </authorList>
    </citation>
    <scope>NUCLEOTIDE SEQUENCE [LARGE SCALE GENOMIC DNA]</scope>
    <source>
        <strain evidence="1 2">HR1</strain>
    </source>
</reference>
<sequence length="88" mass="10646">MELDGIDIQKKSIKNKQHEDLSENDHYLRLISDVNTHWNSSYLAWRQLDKIRDYIDIMVITMSRNSDTITRKDERRLNKINLNEDDRL</sequence>
<name>A0A2Z6Q798_9GLOM</name>
<gene>
    <name evidence="1" type="ORF">RclHR1_01250010</name>
</gene>
<evidence type="ECO:0000313" key="1">
    <source>
        <dbReference type="EMBL" id="GBB86047.1"/>
    </source>
</evidence>
<dbReference type="AlphaFoldDB" id="A0A2Z6Q798"/>
<accession>A0A2Z6Q798</accession>
<keyword evidence="2" id="KW-1185">Reference proteome</keyword>
<protein>
    <submittedName>
        <fullName evidence="1">Uncharacterized protein</fullName>
    </submittedName>
</protein>
<comment type="caution">
    <text evidence="1">The sequence shown here is derived from an EMBL/GenBank/DDBJ whole genome shotgun (WGS) entry which is preliminary data.</text>
</comment>
<evidence type="ECO:0000313" key="2">
    <source>
        <dbReference type="Proteomes" id="UP000247702"/>
    </source>
</evidence>
<dbReference type="EMBL" id="BEXD01000280">
    <property type="protein sequence ID" value="GBB86047.1"/>
    <property type="molecule type" value="Genomic_DNA"/>
</dbReference>
<organism evidence="1 2">
    <name type="scientific">Rhizophagus clarus</name>
    <dbReference type="NCBI Taxonomy" id="94130"/>
    <lineage>
        <taxon>Eukaryota</taxon>
        <taxon>Fungi</taxon>
        <taxon>Fungi incertae sedis</taxon>
        <taxon>Mucoromycota</taxon>
        <taxon>Glomeromycotina</taxon>
        <taxon>Glomeromycetes</taxon>
        <taxon>Glomerales</taxon>
        <taxon>Glomeraceae</taxon>
        <taxon>Rhizophagus</taxon>
    </lineage>
</organism>
<dbReference type="Proteomes" id="UP000247702">
    <property type="component" value="Unassembled WGS sequence"/>
</dbReference>
<proteinExistence type="predicted"/>